<dbReference type="AlphaFoldDB" id="A0A265UZX5"/>
<feature type="compositionally biased region" description="Basic residues" evidence="1">
    <location>
        <begin position="104"/>
        <end position="128"/>
    </location>
</feature>
<dbReference type="GO" id="GO:0043022">
    <property type="term" value="F:ribosome binding"/>
    <property type="evidence" value="ECO:0007669"/>
    <property type="project" value="TreeGrafter"/>
</dbReference>
<dbReference type="EMBL" id="NGJN01000001">
    <property type="protein sequence ID" value="OZV70617.1"/>
    <property type="molecule type" value="Genomic_DNA"/>
</dbReference>
<feature type="domain" description="Prokaryotic-type class I peptide chain release factors" evidence="2">
    <location>
        <begin position="7"/>
        <end position="128"/>
    </location>
</feature>
<gene>
    <name evidence="3" type="ORF">CA834_00430</name>
</gene>
<evidence type="ECO:0000256" key="1">
    <source>
        <dbReference type="SAM" id="MobiDB-lite"/>
    </source>
</evidence>
<proteinExistence type="predicted"/>
<dbReference type="NCBIfam" id="NF006718">
    <property type="entry name" value="PRK09256.1"/>
    <property type="match status" value="1"/>
</dbReference>
<dbReference type="RefSeq" id="WP_094966693.1">
    <property type="nucleotide sequence ID" value="NZ_NGJN01000001.1"/>
</dbReference>
<evidence type="ECO:0000313" key="3">
    <source>
        <dbReference type="EMBL" id="OZV70617.1"/>
    </source>
</evidence>
<dbReference type="Proteomes" id="UP000216840">
    <property type="component" value="Unassembled WGS sequence"/>
</dbReference>
<evidence type="ECO:0000313" key="4">
    <source>
        <dbReference type="Proteomes" id="UP000216840"/>
    </source>
</evidence>
<protein>
    <submittedName>
        <fullName evidence="3">Aminoacyl-tRNA hydrolase</fullName>
    </submittedName>
</protein>
<dbReference type="PANTHER" id="PTHR47814:SF1">
    <property type="entry name" value="PEPTIDYL-TRNA HYDROLASE ARFB"/>
    <property type="match status" value="1"/>
</dbReference>
<evidence type="ECO:0000259" key="2">
    <source>
        <dbReference type="Pfam" id="PF00472"/>
    </source>
</evidence>
<sequence>MDFEDLKSEVNYKAVKSSGSGGQHVNKVATKVELYFNVFKSEVLSEEQRAKLVINLSNRINKNGYLILSCSATRSQLKNKEIVTKRFLALIEDGLKEETERKPTKIPKAVKKKRLENKRQQSQKKTNRKPPDLI</sequence>
<organism evidence="3 4">
    <name type="scientific">Winogradskyella aurantia</name>
    <dbReference type="NCBI Taxonomy" id="1915063"/>
    <lineage>
        <taxon>Bacteria</taxon>
        <taxon>Pseudomonadati</taxon>
        <taxon>Bacteroidota</taxon>
        <taxon>Flavobacteriia</taxon>
        <taxon>Flavobacteriales</taxon>
        <taxon>Flavobacteriaceae</taxon>
        <taxon>Winogradskyella</taxon>
    </lineage>
</organism>
<dbReference type="PANTHER" id="PTHR47814">
    <property type="entry name" value="PEPTIDYL-TRNA HYDROLASE ARFB"/>
    <property type="match status" value="1"/>
</dbReference>
<reference evidence="3 4" key="1">
    <citation type="submission" date="2017-05" db="EMBL/GenBank/DDBJ databases">
        <title>The draft genome sequence of Idiomarina salinarum WNB302.</title>
        <authorList>
            <person name="Sun Y."/>
            <person name="Chen B."/>
            <person name="Du Z."/>
        </authorList>
    </citation>
    <scope>NUCLEOTIDE SEQUENCE [LARGE SCALE GENOMIC DNA]</scope>
    <source>
        <strain evidence="3 4">WNB302</strain>
    </source>
</reference>
<dbReference type="GO" id="GO:0003747">
    <property type="term" value="F:translation release factor activity"/>
    <property type="evidence" value="ECO:0007669"/>
    <property type="project" value="InterPro"/>
</dbReference>
<comment type="caution">
    <text evidence="3">The sequence shown here is derived from an EMBL/GenBank/DDBJ whole genome shotgun (WGS) entry which is preliminary data.</text>
</comment>
<dbReference type="GO" id="GO:0004045">
    <property type="term" value="F:peptidyl-tRNA hydrolase activity"/>
    <property type="evidence" value="ECO:0007669"/>
    <property type="project" value="TreeGrafter"/>
</dbReference>
<accession>A0A265UZX5</accession>
<dbReference type="SUPFAM" id="SSF110916">
    <property type="entry name" value="Peptidyl-tRNA hydrolase domain-like"/>
    <property type="match status" value="1"/>
</dbReference>
<feature type="region of interest" description="Disordered" evidence="1">
    <location>
        <begin position="99"/>
        <end position="134"/>
    </location>
</feature>
<dbReference type="InterPro" id="IPR000352">
    <property type="entry name" value="Pep_chain_release_fac_I"/>
</dbReference>
<dbReference type="OrthoDB" id="9815709at2"/>
<name>A0A265UZX5_9FLAO</name>
<dbReference type="GO" id="GO:0072344">
    <property type="term" value="P:rescue of stalled ribosome"/>
    <property type="evidence" value="ECO:0007669"/>
    <property type="project" value="TreeGrafter"/>
</dbReference>
<keyword evidence="4" id="KW-1185">Reference proteome</keyword>
<keyword evidence="3" id="KW-0378">Hydrolase</keyword>
<dbReference type="Gene3D" id="3.30.160.20">
    <property type="match status" value="1"/>
</dbReference>
<dbReference type="Pfam" id="PF00472">
    <property type="entry name" value="RF-1"/>
    <property type="match status" value="1"/>
</dbReference>